<keyword evidence="1 6" id="KW-0808">Transferase</keyword>
<dbReference type="GO" id="GO:0046872">
    <property type="term" value="F:metal ion binding"/>
    <property type="evidence" value="ECO:0007669"/>
    <property type="project" value="UniProtKB-UniRule"/>
</dbReference>
<feature type="binding site" evidence="6">
    <location>
        <position position="82"/>
    </location>
    <ligand>
        <name>NAD(+)</name>
        <dbReference type="ChEBI" id="CHEBI:57540"/>
    </ligand>
</feature>
<dbReference type="OrthoDB" id="9774737at2"/>
<dbReference type="InterPro" id="IPR016064">
    <property type="entry name" value="NAD/diacylglycerol_kinase_sf"/>
</dbReference>
<dbReference type="NCBIfam" id="NF002521">
    <property type="entry name" value="PRK01911.1"/>
    <property type="match status" value="1"/>
</dbReference>
<gene>
    <name evidence="6" type="primary">nadK</name>
    <name evidence="7" type="ORF">EHV08_05500</name>
</gene>
<dbReference type="Proteomes" id="UP000278983">
    <property type="component" value="Unassembled WGS sequence"/>
</dbReference>
<protein>
    <recommendedName>
        <fullName evidence="6">NAD kinase</fullName>
        <ecNumber evidence="6">2.7.1.23</ecNumber>
    </recommendedName>
    <alternativeName>
        <fullName evidence="6">ATP-dependent NAD kinase</fullName>
    </alternativeName>
</protein>
<comment type="subcellular location">
    <subcellularLocation>
        <location evidence="6">Cytoplasm</location>
    </subcellularLocation>
</comment>
<comment type="catalytic activity">
    <reaction evidence="5 6">
        <text>NAD(+) + ATP = ADP + NADP(+) + H(+)</text>
        <dbReference type="Rhea" id="RHEA:18629"/>
        <dbReference type="ChEBI" id="CHEBI:15378"/>
        <dbReference type="ChEBI" id="CHEBI:30616"/>
        <dbReference type="ChEBI" id="CHEBI:57540"/>
        <dbReference type="ChEBI" id="CHEBI:58349"/>
        <dbReference type="ChEBI" id="CHEBI:456216"/>
        <dbReference type="EC" id="2.7.1.23"/>
    </reaction>
</comment>
<keyword evidence="4 6" id="KW-0520">NAD</keyword>
<keyword evidence="2 6" id="KW-0418">Kinase</keyword>
<dbReference type="PANTHER" id="PTHR20275:SF0">
    <property type="entry name" value="NAD KINASE"/>
    <property type="match status" value="1"/>
</dbReference>
<comment type="function">
    <text evidence="6">Involved in the regulation of the intracellular balance of NAD and NADP, and is a key enzyme in the biosynthesis of NADP. Catalyzes specifically the phosphorylation on 2'-hydroxyl of the adenosine moiety of NAD to yield NADP.</text>
</comment>
<organism evidence="7 8">
    <name type="scientific">Prevotella koreensis</name>
    <dbReference type="NCBI Taxonomy" id="2490854"/>
    <lineage>
        <taxon>Bacteria</taxon>
        <taxon>Pseudomonadati</taxon>
        <taxon>Bacteroidota</taxon>
        <taxon>Bacteroidia</taxon>
        <taxon>Bacteroidales</taxon>
        <taxon>Prevotellaceae</taxon>
        <taxon>Prevotella</taxon>
    </lineage>
</organism>
<evidence type="ECO:0000313" key="8">
    <source>
        <dbReference type="Proteomes" id="UP000278983"/>
    </source>
</evidence>
<name>A0A3S0PAG8_9BACT</name>
<comment type="similarity">
    <text evidence="6">Belongs to the NAD kinase family.</text>
</comment>
<feature type="binding site" evidence="6">
    <location>
        <position position="180"/>
    </location>
    <ligand>
        <name>NAD(+)</name>
        <dbReference type="ChEBI" id="CHEBI:57540"/>
    </ligand>
</feature>
<evidence type="ECO:0000313" key="7">
    <source>
        <dbReference type="EMBL" id="RUL59262.1"/>
    </source>
</evidence>
<feature type="binding site" evidence="6">
    <location>
        <begin position="77"/>
        <end position="78"/>
    </location>
    <ligand>
        <name>NAD(+)</name>
        <dbReference type="ChEBI" id="CHEBI:57540"/>
    </ligand>
</feature>
<dbReference type="HAMAP" id="MF_00361">
    <property type="entry name" value="NAD_kinase"/>
    <property type="match status" value="1"/>
</dbReference>
<dbReference type="GO" id="GO:0005524">
    <property type="term" value="F:ATP binding"/>
    <property type="evidence" value="ECO:0007669"/>
    <property type="project" value="UniProtKB-KW"/>
</dbReference>
<sequence length="299" mass="32524">MQQRQFRFALFGSTYQPKSSVAVGDFLDCVARRGGKVSIEKEYHRYLSLGSRLELNGVEVFESDCLDADFVVSMGGDGTLLKAANCVGARELPIIGVNTGRLGFLADTTAAEIENTVEAIFNNDFYIEEHAVIEATTAKKKITGSPFALNDIAVLKRDNASMISITASINGEFLTTYQADGLIVSTPTGSTAYSLSSGGPVMAPMSGVLCLTPVAPHSLNVRPIVIPDNAEISLSVKSRSHKFLIAIDGRSEKCAESVTINIRRAPHSIKIMRLTGRNYYSTLREKMMWGRDNRLSVEC</sequence>
<keyword evidence="6" id="KW-0963">Cytoplasm</keyword>
<dbReference type="EC" id="2.7.1.23" evidence="6"/>
<evidence type="ECO:0000256" key="3">
    <source>
        <dbReference type="ARBA" id="ARBA00022857"/>
    </source>
</evidence>
<dbReference type="GO" id="GO:0051287">
    <property type="term" value="F:NAD binding"/>
    <property type="evidence" value="ECO:0007669"/>
    <property type="project" value="UniProtKB-ARBA"/>
</dbReference>
<feature type="binding site" evidence="6">
    <location>
        <begin position="191"/>
        <end position="196"/>
    </location>
    <ligand>
        <name>NAD(+)</name>
        <dbReference type="ChEBI" id="CHEBI:57540"/>
    </ligand>
</feature>
<comment type="caution">
    <text evidence="7">The sequence shown here is derived from an EMBL/GenBank/DDBJ whole genome shotgun (WGS) entry which is preliminary data.</text>
</comment>
<accession>A0A3S0PAG8</accession>
<keyword evidence="8" id="KW-1185">Reference proteome</keyword>
<keyword evidence="6" id="KW-0067">ATP-binding</keyword>
<dbReference type="AlphaFoldDB" id="A0A3S0PAG8"/>
<evidence type="ECO:0000256" key="5">
    <source>
        <dbReference type="ARBA" id="ARBA00047925"/>
    </source>
</evidence>
<dbReference type="SUPFAM" id="SSF111331">
    <property type="entry name" value="NAD kinase/diacylglycerol kinase-like"/>
    <property type="match status" value="1"/>
</dbReference>
<dbReference type="GO" id="GO:0019674">
    <property type="term" value="P:NAD+ metabolic process"/>
    <property type="evidence" value="ECO:0007669"/>
    <property type="project" value="InterPro"/>
</dbReference>
<feature type="binding site" evidence="6">
    <location>
        <begin position="150"/>
        <end position="151"/>
    </location>
    <ligand>
        <name>NAD(+)</name>
        <dbReference type="ChEBI" id="CHEBI:57540"/>
    </ligand>
</feature>
<dbReference type="GO" id="GO:0006741">
    <property type="term" value="P:NADP+ biosynthetic process"/>
    <property type="evidence" value="ECO:0007669"/>
    <property type="project" value="UniProtKB-UniRule"/>
</dbReference>
<keyword evidence="6" id="KW-0547">Nucleotide-binding</keyword>
<dbReference type="GO" id="GO:0005737">
    <property type="term" value="C:cytoplasm"/>
    <property type="evidence" value="ECO:0007669"/>
    <property type="project" value="UniProtKB-SubCell"/>
</dbReference>
<proteinExistence type="inferred from homology"/>
<comment type="caution">
    <text evidence="6">Lacks conserved residue(s) required for the propagation of feature annotation.</text>
</comment>
<comment type="cofactor">
    <cofactor evidence="6">
        <name>a divalent metal cation</name>
        <dbReference type="ChEBI" id="CHEBI:60240"/>
    </cofactor>
</comment>
<dbReference type="EMBL" id="RYYU01000001">
    <property type="protein sequence ID" value="RUL59262.1"/>
    <property type="molecule type" value="Genomic_DNA"/>
</dbReference>
<keyword evidence="3 6" id="KW-0521">NADP</keyword>
<dbReference type="GO" id="GO:0003951">
    <property type="term" value="F:NAD+ kinase activity"/>
    <property type="evidence" value="ECO:0007669"/>
    <property type="project" value="UniProtKB-UniRule"/>
</dbReference>
<dbReference type="InterPro" id="IPR017437">
    <property type="entry name" value="ATP-NAD_kinase_PpnK-typ_C"/>
</dbReference>
<evidence type="ECO:0000256" key="6">
    <source>
        <dbReference type="HAMAP-Rule" id="MF_00361"/>
    </source>
</evidence>
<feature type="binding site" evidence="6">
    <location>
        <position position="215"/>
    </location>
    <ligand>
        <name>NAD(+)</name>
        <dbReference type="ChEBI" id="CHEBI:57540"/>
    </ligand>
</feature>
<dbReference type="InterPro" id="IPR002504">
    <property type="entry name" value="NADK"/>
</dbReference>
<dbReference type="Gene3D" id="3.40.50.10330">
    <property type="entry name" value="Probable inorganic polyphosphate/atp-NAD kinase, domain 1"/>
    <property type="match status" value="1"/>
</dbReference>
<evidence type="ECO:0000256" key="4">
    <source>
        <dbReference type="ARBA" id="ARBA00023027"/>
    </source>
</evidence>
<dbReference type="Gene3D" id="2.60.200.30">
    <property type="entry name" value="Probable inorganic polyphosphate/atp-NAD kinase, domain 2"/>
    <property type="match status" value="1"/>
</dbReference>
<reference evidence="7 8" key="1">
    <citation type="submission" date="2018-12" db="EMBL/GenBank/DDBJ databases">
        <title>Genome sequencing of Prevotella sp. KCOM 3155 (= JS262).</title>
        <authorList>
            <person name="Kook J.-K."/>
            <person name="Park S.-N."/>
            <person name="Lim Y.K."/>
        </authorList>
    </citation>
    <scope>NUCLEOTIDE SEQUENCE [LARGE SCALE GENOMIC DNA]</scope>
    <source>
        <strain evidence="7 8">KCOM 3155</strain>
    </source>
</reference>
<dbReference type="PANTHER" id="PTHR20275">
    <property type="entry name" value="NAD KINASE"/>
    <property type="match status" value="1"/>
</dbReference>
<dbReference type="Pfam" id="PF01513">
    <property type="entry name" value="NAD_kinase"/>
    <property type="match status" value="1"/>
</dbReference>
<dbReference type="InterPro" id="IPR017438">
    <property type="entry name" value="ATP-NAD_kinase_N"/>
</dbReference>
<feature type="active site" description="Proton acceptor" evidence="6">
    <location>
        <position position="77"/>
    </location>
</feature>
<evidence type="ECO:0000256" key="1">
    <source>
        <dbReference type="ARBA" id="ARBA00022679"/>
    </source>
</evidence>
<dbReference type="Pfam" id="PF20143">
    <property type="entry name" value="NAD_kinase_C"/>
    <property type="match status" value="1"/>
</dbReference>
<dbReference type="RefSeq" id="WP_126678423.1">
    <property type="nucleotide sequence ID" value="NZ_RYYU01000001.1"/>
</dbReference>
<evidence type="ECO:0000256" key="2">
    <source>
        <dbReference type="ARBA" id="ARBA00022777"/>
    </source>
</evidence>